<dbReference type="Gene3D" id="2.170.120.20">
    <property type="entry name" value="Ribosomal protein L25, beta domain"/>
    <property type="match status" value="1"/>
</dbReference>
<evidence type="ECO:0000256" key="2">
    <source>
        <dbReference type="ARBA" id="ARBA00022884"/>
    </source>
</evidence>
<dbReference type="PANTHER" id="PTHR33284">
    <property type="entry name" value="RIBOSOMAL PROTEIN L25/GLN-TRNA SYNTHETASE, ANTI-CODON-BINDING DOMAIN-CONTAINING PROTEIN"/>
    <property type="match status" value="1"/>
</dbReference>
<comment type="caution">
    <text evidence="9">The sequence shown here is derived from an EMBL/GenBank/DDBJ whole genome shotgun (WGS) entry which is preliminary data.</text>
</comment>
<accession>A0A1F6MTR1</accession>
<gene>
    <name evidence="5" type="primary">rplY</name>
    <name evidence="5" type="synonym">ctc</name>
    <name evidence="9" type="ORF">A3G00_01510</name>
</gene>
<evidence type="ECO:0000256" key="4">
    <source>
        <dbReference type="ARBA" id="ARBA00023274"/>
    </source>
</evidence>
<proteinExistence type="inferred from homology"/>
<dbReference type="CDD" id="cd00495">
    <property type="entry name" value="Ribosomal_L25_TL5_CTC"/>
    <property type="match status" value="1"/>
</dbReference>
<keyword evidence="2 5" id="KW-0694">RNA-binding</keyword>
<dbReference type="PANTHER" id="PTHR33284:SF1">
    <property type="entry name" value="RIBOSOMAL PROTEIN L25_GLN-TRNA SYNTHETASE, ANTI-CODON-BINDING DOMAIN-CONTAINING PROTEIN"/>
    <property type="match status" value="1"/>
</dbReference>
<feature type="compositionally biased region" description="Basic and acidic residues" evidence="6">
    <location>
        <begin position="187"/>
        <end position="211"/>
    </location>
</feature>
<dbReference type="InterPro" id="IPR020057">
    <property type="entry name" value="Ribosomal_bL25_b-dom"/>
</dbReference>
<reference evidence="9 10" key="1">
    <citation type="journal article" date="2016" name="Nat. Commun.">
        <title>Thousands of microbial genomes shed light on interconnected biogeochemical processes in an aquifer system.</title>
        <authorList>
            <person name="Anantharaman K."/>
            <person name="Brown C.T."/>
            <person name="Hug L.A."/>
            <person name="Sharon I."/>
            <person name="Castelle C.J."/>
            <person name="Probst A.J."/>
            <person name="Thomas B.C."/>
            <person name="Singh A."/>
            <person name="Wilkins M.J."/>
            <person name="Karaoz U."/>
            <person name="Brodie E.L."/>
            <person name="Williams K.H."/>
            <person name="Hubbard S.S."/>
            <person name="Banfield J.F."/>
        </authorList>
    </citation>
    <scope>NUCLEOTIDE SEQUENCE [LARGE SCALE GENOMIC DNA]</scope>
</reference>
<feature type="domain" description="Large ribosomal subunit protein bL25 L25" evidence="7">
    <location>
        <begin position="6"/>
        <end position="90"/>
    </location>
</feature>
<evidence type="ECO:0000256" key="5">
    <source>
        <dbReference type="HAMAP-Rule" id="MF_01334"/>
    </source>
</evidence>
<dbReference type="GO" id="GO:0022625">
    <property type="term" value="C:cytosolic large ribosomal subunit"/>
    <property type="evidence" value="ECO:0007669"/>
    <property type="project" value="TreeGrafter"/>
</dbReference>
<organism evidence="9 10">
    <name type="scientific">Candidatus Magasanikbacteria bacterium RIFCSPLOWO2_12_FULL_43_12</name>
    <dbReference type="NCBI Taxonomy" id="1798692"/>
    <lineage>
        <taxon>Bacteria</taxon>
        <taxon>Candidatus Magasanikiibacteriota</taxon>
    </lineage>
</organism>
<evidence type="ECO:0000259" key="7">
    <source>
        <dbReference type="Pfam" id="PF01386"/>
    </source>
</evidence>
<dbReference type="GO" id="GO:0003735">
    <property type="term" value="F:structural constituent of ribosome"/>
    <property type="evidence" value="ECO:0007669"/>
    <property type="project" value="InterPro"/>
</dbReference>
<dbReference type="InterPro" id="IPR011035">
    <property type="entry name" value="Ribosomal_bL25/Gln-tRNA_synth"/>
</dbReference>
<keyword evidence="4 5" id="KW-0687">Ribonucleoprotein</keyword>
<feature type="compositionally biased region" description="Basic and acidic residues" evidence="6">
    <location>
        <begin position="221"/>
        <end position="235"/>
    </location>
</feature>
<keyword evidence="1 5" id="KW-0699">rRNA-binding</keyword>
<dbReference type="AlphaFoldDB" id="A0A1F6MTR1"/>
<evidence type="ECO:0000256" key="3">
    <source>
        <dbReference type="ARBA" id="ARBA00022980"/>
    </source>
</evidence>
<evidence type="ECO:0000256" key="6">
    <source>
        <dbReference type="SAM" id="MobiDB-lite"/>
    </source>
</evidence>
<dbReference type="InterPro" id="IPR020930">
    <property type="entry name" value="Ribosomal_uL5_bac-type"/>
</dbReference>
<evidence type="ECO:0000313" key="9">
    <source>
        <dbReference type="EMBL" id="OGH75011.1"/>
    </source>
</evidence>
<dbReference type="InterPro" id="IPR037121">
    <property type="entry name" value="Ribosomal_bL25_C"/>
</dbReference>
<dbReference type="HAMAP" id="MF_01334">
    <property type="entry name" value="Ribosomal_bL25_CTC"/>
    <property type="match status" value="1"/>
</dbReference>
<dbReference type="Proteomes" id="UP000178347">
    <property type="component" value="Unassembled WGS sequence"/>
</dbReference>
<evidence type="ECO:0000313" key="10">
    <source>
        <dbReference type="Proteomes" id="UP000178347"/>
    </source>
</evidence>
<protein>
    <recommendedName>
        <fullName evidence="5">Large ribosomal subunit protein bL25</fullName>
    </recommendedName>
    <alternativeName>
        <fullName evidence="5">General stress protein CTC</fullName>
    </alternativeName>
</protein>
<feature type="region of interest" description="Disordered" evidence="6">
    <location>
        <begin position="187"/>
        <end position="235"/>
    </location>
</feature>
<evidence type="ECO:0000256" key="1">
    <source>
        <dbReference type="ARBA" id="ARBA00022730"/>
    </source>
</evidence>
<sequence length="235" mass="26241">MVFTFTAQKRTEKDANIVRAAGQLPGILYGQGVEPISLAVDRVKFQKLYDQAGESSLIDFTVEGGKEPVKVLIQEIQYDPVKQKPIHFDLRQIRMDKEMDVTIQIHFIGEPPAVKGLGGTLNKSVEEIDVRCLPKDLIGSIEVDLNVLQTFDDLIHIKDIKFPDGIKIMDKLDTVVAKVMPPLTEDQLKAMEESGPKSIEEVEVEKKGKVEEEGEAAAGEAGEKKEEKKEEKKKE</sequence>
<dbReference type="GO" id="GO:0006412">
    <property type="term" value="P:translation"/>
    <property type="evidence" value="ECO:0007669"/>
    <property type="project" value="UniProtKB-UniRule"/>
</dbReference>
<dbReference type="InterPro" id="IPR001021">
    <property type="entry name" value="Ribosomal_bL25_long"/>
</dbReference>
<comment type="subunit">
    <text evidence="5">Part of the 50S ribosomal subunit; part of the 5S rRNA/L5/L18/L25 subcomplex. Contacts the 5S rRNA. Binds to the 5S rRNA independently of L5 and L18.</text>
</comment>
<dbReference type="Pfam" id="PF01386">
    <property type="entry name" value="Ribosomal_L25p"/>
    <property type="match status" value="1"/>
</dbReference>
<dbReference type="SUPFAM" id="SSF50715">
    <property type="entry name" value="Ribosomal protein L25-like"/>
    <property type="match status" value="1"/>
</dbReference>
<comment type="function">
    <text evidence="5">This is one of the proteins that binds to the 5S RNA in the ribosome where it forms part of the central protuberance.</text>
</comment>
<dbReference type="NCBIfam" id="TIGR00731">
    <property type="entry name" value="bL25_bact_ctc"/>
    <property type="match status" value="1"/>
</dbReference>
<dbReference type="STRING" id="1798692.A3G00_01510"/>
<dbReference type="InterPro" id="IPR029751">
    <property type="entry name" value="Ribosomal_L25_dom"/>
</dbReference>
<dbReference type="InterPro" id="IPR020056">
    <property type="entry name" value="Rbsml_bL25/Gln-tRNA_synth_N"/>
</dbReference>
<dbReference type="Pfam" id="PF14693">
    <property type="entry name" value="Ribosomal_TL5_C"/>
    <property type="match status" value="1"/>
</dbReference>
<dbReference type="EMBL" id="MFQN01000011">
    <property type="protein sequence ID" value="OGH75011.1"/>
    <property type="molecule type" value="Genomic_DNA"/>
</dbReference>
<dbReference type="GO" id="GO:0008097">
    <property type="term" value="F:5S rRNA binding"/>
    <property type="evidence" value="ECO:0007669"/>
    <property type="project" value="InterPro"/>
</dbReference>
<name>A0A1F6MTR1_9BACT</name>
<feature type="domain" description="Large ribosomal subunit protein bL25 beta" evidence="8">
    <location>
        <begin position="99"/>
        <end position="182"/>
    </location>
</feature>
<evidence type="ECO:0000259" key="8">
    <source>
        <dbReference type="Pfam" id="PF14693"/>
    </source>
</evidence>
<comment type="similarity">
    <text evidence="5">Belongs to the bacterial ribosomal protein bL25 family. CTC subfamily.</text>
</comment>
<keyword evidence="3 5" id="KW-0689">Ribosomal protein</keyword>
<dbReference type="Gene3D" id="2.40.240.10">
    <property type="entry name" value="Ribosomal Protein L25, Chain P"/>
    <property type="match status" value="1"/>
</dbReference>